<evidence type="ECO:0000256" key="2">
    <source>
        <dbReference type="ARBA" id="ARBA00009865"/>
    </source>
</evidence>
<dbReference type="InterPro" id="IPR050727">
    <property type="entry name" value="GH43_arabinanases"/>
</dbReference>
<dbReference type="Gene3D" id="2.115.10.20">
    <property type="entry name" value="Glycosyl hydrolase domain, family 43"/>
    <property type="match status" value="1"/>
</dbReference>
<dbReference type="UniPathway" id="UPA00667"/>
<dbReference type="GO" id="GO:0046558">
    <property type="term" value="F:arabinan endo-1,5-alpha-L-arabinosidase activity"/>
    <property type="evidence" value="ECO:0007669"/>
    <property type="project" value="UniProtKB-EC"/>
</dbReference>
<feature type="active site" description="Proton donor" evidence="6">
    <location>
        <position position="207"/>
    </location>
</feature>
<dbReference type="EC" id="3.2.1.99" evidence="9"/>
<evidence type="ECO:0000256" key="6">
    <source>
        <dbReference type="PIRSR" id="PIRSR026534-1"/>
    </source>
</evidence>
<protein>
    <submittedName>
        <fullName evidence="9">Arabinan endo-1,5-alpha-L-arabinosidase</fullName>
        <ecNumber evidence="9">3.2.1.99</ecNumber>
    </submittedName>
</protein>
<feature type="chain" id="PRO_5003659543" evidence="8">
    <location>
        <begin position="25"/>
        <end position="323"/>
    </location>
</feature>
<dbReference type="eggNOG" id="COG3507">
    <property type="taxonomic scope" value="Bacteria"/>
</dbReference>
<dbReference type="OrthoDB" id="9801455at2"/>
<organism evidence="9 10">
    <name type="scientific">Fibrisoma limi BUZ 3</name>
    <dbReference type="NCBI Taxonomy" id="1185876"/>
    <lineage>
        <taxon>Bacteria</taxon>
        <taxon>Pseudomonadati</taxon>
        <taxon>Bacteroidota</taxon>
        <taxon>Cytophagia</taxon>
        <taxon>Cytophagales</taxon>
        <taxon>Spirosomataceae</taxon>
        <taxon>Fibrisoma</taxon>
    </lineage>
</organism>
<dbReference type="PANTHER" id="PTHR43301">
    <property type="entry name" value="ARABINAN ENDO-1,5-ALPHA-L-ARABINOSIDASE"/>
    <property type="match status" value="1"/>
</dbReference>
<dbReference type="STRING" id="1185876.BN8_02400"/>
<reference evidence="9 10" key="1">
    <citation type="journal article" date="2012" name="J. Bacteriol.">
        <title>Genome Sequence of the Filamentous Bacterium Fibrisoma limi BUZ 3T.</title>
        <authorList>
            <person name="Filippini M."/>
            <person name="Qi W."/>
            <person name="Jaenicke S."/>
            <person name="Goesmann A."/>
            <person name="Smits T.H."/>
            <person name="Bagheri H.C."/>
        </authorList>
    </citation>
    <scope>NUCLEOTIDE SEQUENCE [LARGE SCALE GENOMIC DNA]</scope>
    <source>
        <strain evidence="10">BUZ 3T</strain>
    </source>
</reference>
<dbReference type="InterPro" id="IPR023296">
    <property type="entry name" value="Glyco_hydro_beta-prop_sf"/>
</dbReference>
<evidence type="ECO:0000256" key="8">
    <source>
        <dbReference type="SAM" id="SignalP"/>
    </source>
</evidence>
<comment type="similarity">
    <text evidence="2 5">Belongs to the glycosyl hydrolase 43 family.</text>
</comment>
<evidence type="ECO:0000256" key="1">
    <source>
        <dbReference type="ARBA" id="ARBA00004834"/>
    </source>
</evidence>
<dbReference type="InterPro" id="IPR016840">
    <property type="entry name" value="Glyco_hydro_43_endo_a_Ara-ase"/>
</dbReference>
<evidence type="ECO:0000313" key="10">
    <source>
        <dbReference type="Proteomes" id="UP000009309"/>
    </source>
</evidence>
<sequence>MPRTNRTICLLVGLFWCLLNPANAQEGSFTTHDPSTIQKEGGTYWYFSTGNGIQTVRSTDLRNWTISKPVFEKGTWPGWIDSTVRGFKGHFWAPDCLRMNGRYYLYYSCSTFGSAVSAIGVATSPTLNPQSPDYRWTDQGMVVTSNVRTDINAIDPGLLRDTDGRVYLVYGSFHGGIGAAELDTLTGKIKTGTSVKTVAGGRQSDWEAPALVKEGTYYYLFANNGLCCKGLNSTYYIVVGRSTNPLGPFVDKSGRDLTAGGGTLVLRTEGQYIGPGHVGLLREGGRNLVSIHYYDAEDKGRSKFSLRRLSFQEGWPVLERELY</sequence>
<dbReference type="RefSeq" id="WP_009281896.1">
    <property type="nucleotide sequence ID" value="NZ_CAIT01000006.1"/>
</dbReference>
<dbReference type="PANTHER" id="PTHR43301:SF3">
    <property type="entry name" value="ARABINAN ENDO-1,5-ALPHA-L-ARABINOSIDASE A-RELATED"/>
    <property type="match status" value="1"/>
</dbReference>
<name>I2GHD7_9BACT</name>
<gene>
    <name evidence="9" type="ORF">BN8_02400</name>
</gene>
<dbReference type="CDD" id="cd08998">
    <property type="entry name" value="GH43_Arb43a-like"/>
    <property type="match status" value="1"/>
</dbReference>
<comment type="caution">
    <text evidence="9">The sequence shown here is derived from an EMBL/GenBank/DDBJ whole genome shotgun (WGS) entry which is preliminary data.</text>
</comment>
<feature type="active site" description="Proton acceptor" evidence="6">
    <location>
        <position position="33"/>
    </location>
</feature>
<dbReference type="Proteomes" id="UP000009309">
    <property type="component" value="Unassembled WGS sequence"/>
</dbReference>
<proteinExistence type="inferred from homology"/>
<feature type="site" description="Important for catalytic activity, responsible for pKa modulation of the active site Glu and correct orientation of both the proton donor and substrate" evidence="7">
    <location>
        <position position="155"/>
    </location>
</feature>
<accession>I2GHD7</accession>
<evidence type="ECO:0000256" key="3">
    <source>
        <dbReference type="ARBA" id="ARBA00022801"/>
    </source>
</evidence>
<evidence type="ECO:0000256" key="5">
    <source>
        <dbReference type="PIRNR" id="PIRNR026534"/>
    </source>
</evidence>
<comment type="pathway">
    <text evidence="1 5">Glycan metabolism; L-arabinan degradation.</text>
</comment>
<keyword evidence="8" id="KW-0732">Signal</keyword>
<dbReference type="GO" id="GO:0031222">
    <property type="term" value="P:arabinan catabolic process"/>
    <property type="evidence" value="ECO:0007669"/>
    <property type="project" value="UniProtKB-UniPathway"/>
</dbReference>
<evidence type="ECO:0000256" key="7">
    <source>
        <dbReference type="PIRSR" id="PIRSR026534-3"/>
    </source>
</evidence>
<feature type="site" description="Important for substrate recognition" evidence="7">
    <location>
        <position position="277"/>
    </location>
</feature>
<evidence type="ECO:0000313" key="9">
    <source>
        <dbReference type="EMBL" id="CCH53312.1"/>
    </source>
</evidence>
<dbReference type="InterPro" id="IPR006710">
    <property type="entry name" value="Glyco_hydro_43"/>
</dbReference>
<evidence type="ECO:0000256" key="4">
    <source>
        <dbReference type="ARBA" id="ARBA00023295"/>
    </source>
</evidence>
<keyword evidence="4 5" id="KW-0326">Glycosidase</keyword>
<dbReference type="EMBL" id="CAIT01000006">
    <property type="protein sequence ID" value="CCH53312.1"/>
    <property type="molecule type" value="Genomic_DNA"/>
</dbReference>
<dbReference type="PIRSF" id="PIRSF026534">
    <property type="entry name" value="Endo_alpha-L-arabinosidase"/>
    <property type="match status" value="1"/>
</dbReference>
<keyword evidence="10" id="KW-1185">Reference proteome</keyword>
<dbReference type="AlphaFoldDB" id="I2GHD7"/>
<dbReference type="SUPFAM" id="SSF75005">
    <property type="entry name" value="Arabinanase/levansucrase/invertase"/>
    <property type="match status" value="1"/>
</dbReference>
<keyword evidence="3 5" id="KW-0378">Hydrolase</keyword>
<feature type="signal peptide" evidence="8">
    <location>
        <begin position="1"/>
        <end position="24"/>
    </location>
</feature>
<dbReference type="Pfam" id="PF04616">
    <property type="entry name" value="Glyco_hydro_43"/>
    <property type="match status" value="1"/>
</dbReference>